<sequence length="349" mass="38651">MKEENVLEHDNIGIVGTGIYIPDGRMTAAEIAEKTGGIWAEEAIINKLGIIEKTIPNKEDGPQDMGMKAARHALERTGVNPLEIDLILCMGEEWKEYPLTTSGIYIQEKIGAKNAWSIDVQQRCCTTVAAMKMAKDMMIADDTINMVLVVGGYRNSDLVDYGDRSMSMMYNLSAGGGAIIMKKGHNANVLLGTHIMTDGSLARDVGVEIGGTTHPITLENIDDAFKLRIFDEKHMKNRLNEVSMKNWITCMDKAFEKSGMVKEELGYLAVLHFKYSMHKYLLDLLGLTDEQSIYLNHYGHMGQVDQILSLHLALEEGKVKEGTVVAMIAAGIGYAWAANVIRWGKAKKH</sequence>
<name>A0A8J8ML15_9FIRM</name>
<keyword evidence="6" id="KW-1185">Reference proteome</keyword>
<dbReference type="EMBL" id="CP058649">
    <property type="protein sequence ID" value="QUI23640.1"/>
    <property type="molecule type" value="Genomic_DNA"/>
</dbReference>
<dbReference type="KEGG" id="vpy:HZI73_15675"/>
<dbReference type="GO" id="GO:0004315">
    <property type="term" value="F:3-oxoacyl-[acyl-carrier-protein] synthase activity"/>
    <property type="evidence" value="ECO:0007669"/>
    <property type="project" value="InterPro"/>
</dbReference>
<dbReference type="PANTHER" id="PTHR34069:SF3">
    <property type="entry name" value="ACYL-COA:ACYL-COA ALKYLTRANSFERASE"/>
    <property type="match status" value="1"/>
</dbReference>
<feature type="domain" description="Beta-ketoacyl-[acyl-carrier-protein] synthase III C-terminal" evidence="3">
    <location>
        <begin position="256"/>
        <end position="343"/>
    </location>
</feature>
<evidence type="ECO:0000259" key="4">
    <source>
        <dbReference type="Pfam" id="PF08545"/>
    </source>
</evidence>
<dbReference type="PANTHER" id="PTHR34069">
    <property type="entry name" value="3-OXOACYL-[ACYL-CARRIER-PROTEIN] SYNTHASE 3"/>
    <property type="match status" value="1"/>
</dbReference>
<dbReference type="Pfam" id="PF08541">
    <property type="entry name" value="ACP_syn_III_C"/>
    <property type="match status" value="1"/>
</dbReference>
<gene>
    <name evidence="5" type="ORF">HZI73_15675</name>
</gene>
<reference evidence="5" key="1">
    <citation type="submission" date="2020-07" db="EMBL/GenBank/DDBJ databases">
        <title>Vallitalea pronyensis genome.</title>
        <authorList>
            <person name="Postec A."/>
        </authorList>
    </citation>
    <scope>NUCLEOTIDE SEQUENCE</scope>
    <source>
        <strain evidence="5">FatNI3</strain>
    </source>
</reference>
<feature type="domain" description="Beta-ketoacyl-[acyl-carrier-protein] synthase III N-terminal" evidence="4">
    <location>
        <begin position="118"/>
        <end position="199"/>
    </location>
</feature>
<organism evidence="5 6">
    <name type="scientific">Vallitalea pronyensis</name>
    <dbReference type="NCBI Taxonomy" id="1348613"/>
    <lineage>
        <taxon>Bacteria</taxon>
        <taxon>Bacillati</taxon>
        <taxon>Bacillota</taxon>
        <taxon>Clostridia</taxon>
        <taxon>Lachnospirales</taxon>
        <taxon>Vallitaleaceae</taxon>
        <taxon>Vallitalea</taxon>
    </lineage>
</organism>
<dbReference type="InterPro" id="IPR013751">
    <property type="entry name" value="ACP_syn_III_N"/>
</dbReference>
<evidence type="ECO:0000256" key="2">
    <source>
        <dbReference type="ARBA" id="ARBA00023315"/>
    </source>
</evidence>
<dbReference type="Proteomes" id="UP000683246">
    <property type="component" value="Chromosome"/>
</dbReference>
<proteinExistence type="predicted"/>
<dbReference type="AlphaFoldDB" id="A0A8J8ML15"/>
<dbReference type="Pfam" id="PF08545">
    <property type="entry name" value="ACP_syn_III"/>
    <property type="match status" value="1"/>
</dbReference>
<dbReference type="GO" id="GO:0006633">
    <property type="term" value="P:fatty acid biosynthetic process"/>
    <property type="evidence" value="ECO:0007669"/>
    <property type="project" value="InterPro"/>
</dbReference>
<protein>
    <submittedName>
        <fullName evidence="5">3-oxoacyl-ACP synthase</fullName>
    </submittedName>
</protein>
<dbReference type="SUPFAM" id="SSF53901">
    <property type="entry name" value="Thiolase-like"/>
    <property type="match status" value="1"/>
</dbReference>
<dbReference type="InterPro" id="IPR013747">
    <property type="entry name" value="ACP_syn_III_C"/>
</dbReference>
<evidence type="ECO:0000259" key="3">
    <source>
        <dbReference type="Pfam" id="PF08541"/>
    </source>
</evidence>
<keyword evidence="2" id="KW-0012">Acyltransferase</keyword>
<evidence type="ECO:0000313" key="5">
    <source>
        <dbReference type="EMBL" id="QUI23640.1"/>
    </source>
</evidence>
<accession>A0A8J8ML15</accession>
<dbReference type="GO" id="GO:0044550">
    <property type="term" value="P:secondary metabolite biosynthetic process"/>
    <property type="evidence" value="ECO:0007669"/>
    <property type="project" value="TreeGrafter"/>
</dbReference>
<dbReference type="Gene3D" id="3.40.47.10">
    <property type="match status" value="1"/>
</dbReference>
<dbReference type="InterPro" id="IPR016039">
    <property type="entry name" value="Thiolase-like"/>
</dbReference>
<evidence type="ECO:0000256" key="1">
    <source>
        <dbReference type="ARBA" id="ARBA00022679"/>
    </source>
</evidence>
<keyword evidence="1" id="KW-0808">Transferase</keyword>
<evidence type="ECO:0000313" key="6">
    <source>
        <dbReference type="Proteomes" id="UP000683246"/>
    </source>
</evidence>
<dbReference type="NCBIfam" id="NF005308">
    <property type="entry name" value="PRK06840.1"/>
    <property type="match status" value="1"/>
</dbReference>